<dbReference type="Proteomes" id="UP000044098">
    <property type="component" value="Unassembled WGS sequence"/>
</dbReference>
<gene>
    <name evidence="1" type="ORF">ERS370000_04072</name>
</gene>
<evidence type="ECO:0000313" key="2">
    <source>
        <dbReference type="Proteomes" id="UP000044098"/>
    </source>
</evidence>
<comment type="caution">
    <text evidence="1">The sequence shown here is derived from an EMBL/GenBank/DDBJ whole genome shotgun (WGS) entry which is preliminary data.</text>
</comment>
<accession>A0AAD2J243</accession>
<evidence type="ECO:0000313" key="1">
    <source>
        <dbReference type="EMBL" id="CUJ45185.1"/>
    </source>
</evidence>
<protein>
    <submittedName>
        <fullName evidence="1">Uncharacterized protein</fullName>
    </submittedName>
</protein>
<dbReference type="AlphaFoldDB" id="A0AAD2J243"/>
<proteinExistence type="predicted"/>
<reference evidence="1 2" key="1">
    <citation type="submission" date="2015-09" db="EMBL/GenBank/DDBJ databases">
        <authorList>
            <consortium name="Pathogen Informatics"/>
        </authorList>
    </citation>
    <scope>NUCLEOTIDE SEQUENCE [LARGE SCALE GENOMIC DNA]</scope>
    <source>
        <strain evidence="1 2">2789STDY5608625</strain>
    </source>
</reference>
<sequence>MAAASIRADTPSSSRAWTSACAVMSRTVCASVALMASWRSAACAPDCSHSWRSVAPMAPRVSVQAARRCWSREASSDCSKVCDWFSVRKSEAECCSKLAAAAVRACRLSPASFSLACSWRDSAWVQACDMLPDDSSRREDTLSSRAAERCSKVWAKWSSEARRSWDRASLARCWPARAWFQMPATLLVVAWKPEVRPSSWRCTACVTVSCRDAVSRDRLAIVASTTGCRAAPAERALCDTLSFMDCSMTAARRE</sequence>
<organism evidence="1 2">
    <name type="scientific">Achromobacter aegrifaciens</name>
    <dbReference type="NCBI Taxonomy" id="1287736"/>
    <lineage>
        <taxon>Bacteria</taxon>
        <taxon>Pseudomonadati</taxon>
        <taxon>Pseudomonadota</taxon>
        <taxon>Betaproteobacteria</taxon>
        <taxon>Burkholderiales</taxon>
        <taxon>Alcaligenaceae</taxon>
        <taxon>Achromobacter</taxon>
    </lineage>
</organism>
<name>A0AAD2J243_ACHAE</name>
<dbReference type="EMBL" id="CYTK01000006">
    <property type="protein sequence ID" value="CUJ45185.1"/>
    <property type="molecule type" value="Genomic_DNA"/>
</dbReference>